<keyword evidence="1" id="KW-1133">Transmembrane helix</keyword>
<name>A0A5J6MY82_9PROT</name>
<evidence type="ECO:0000256" key="1">
    <source>
        <dbReference type="SAM" id="Phobius"/>
    </source>
</evidence>
<feature type="transmembrane region" description="Helical" evidence="1">
    <location>
        <begin position="123"/>
        <end position="141"/>
    </location>
</feature>
<evidence type="ECO:0008006" key="4">
    <source>
        <dbReference type="Google" id="ProtNLM"/>
    </source>
</evidence>
<proteinExistence type="predicted"/>
<feature type="transmembrane region" description="Helical" evidence="1">
    <location>
        <begin position="95"/>
        <end position="116"/>
    </location>
</feature>
<dbReference type="KEGG" id="hadh:FRZ61_26440"/>
<feature type="transmembrane region" description="Helical" evidence="1">
    <location>
        <begin position="147"/>
        <end position="167"/>
    </location>
</feature>
<dbReference type="AlphaFoldDB" id="A0A5J6MY82"/>
<evidence type="ECO:0000313" key="3">
    <source>
        <dbReference type="Proteomes" id="UP000325797"/>
    </source>
</evidence>
<dbReference type="EMBL" id="CP042582">
    <property type="protein sequence ID" value="QEX22712.1"/>
    <property type="molecule type" value="Genomic_DNA"/>
</dbReference>
<protein>
    <recommendedName>
        <fullName evidence="4">Multidrug DMT transporter permease</fullName>
    </recommendedName>
</protein>
<sequence length="340" mass="36319">MSLQSSLAFTLSVPDLWRAAARRLGGLFEQAPLFWGILLMLATTGLWAVAFVAPLLMNGSSAAEITVGRFLVYGAISVASLGAGGFRSLTWRHFGIAFALALAGNVAFYFILTIGIQLSGATFAILIFGMVPVTVSLFGRMAAKEGALSVIALPLGIFMVGVVTFNLGKTDFLRDMSDFSALGTLLLLGCLAMWTWYAIANSRFLQAHRSIDPGRWNSLIGTASLVAVLAAAPVFYALGELRSPLAIPRQELHGILFWSIVLGAGSTWLAYLLFNIAARLLKVSLLGQLIIFEAFFGVAYVFLASGKLPNPLELAGFAVAIVGIWWSIRRLQGKAPPAAS</sequence>
<accession>A0A5J6MY82</accession>
<dbReference type="InterPro" id="IPR037185">
    <property type="entry name" value="EmrE-like"/>
</dbReference>
<feature type="transmembrane region" description="Helical" evidence="1">
    <location>
        <begin position="34"/>
        <end position="58"/>
    </location>
</feature>
<feature type="transmembrane region" description="Helical" evidence="1">
    <location>
        <begin position="219"/>
        <end position="239"/>
    </location>
</feature>
<keyword evidence="1" id="KW-0812">Transmembrane</keyword>
<feature type="transmembrane region" description="Helical" evidence="1">
    <location>
        <begin position="311"/>
        <end position="328"/>
    </location>
</feature>
<dbReference type="Proteomes" id="UP000325797">
    <property type="component" value="Chromosome"/>
</dbReference>
<dbReference type="RefSeq" id="WP_151118171.1">
    <property type="nucleotide sequence ID" value="NZ_CP042582.1"/>
</dbReference>
<keyword evidence="3" id="KW-1185">Reference proteome</keyword>
<gene>
    <name evidence="2" type="ORF">FRZ61_26440</name>
</gene>
<evidence type="ECO:0000313" key="2">
    <source>
        <dbReference type="EMBL" id="QEX22712.1"/>
    </source>
</evidence>
<dbReference type="OrthoDB" id="7216522at2"/>
<reference evidence="2 3" key="1">
    <citation type="submission" date="2019-08" db="EMBL/GenBank/DDBJ databases">
        <title>Hyperibacter terrae gen. nov., sp. nov. and Hyperibacter viscosus sp. nov., two new members in the family Rhodospirillaceae isolated from the rhizosphere of Hypericum perforatum.</title>
        <authorList>
            <person name="Noviana Z."/>
        </authorList>
    </citation>
    <scope>NUCLEOTIDE SEQUENCE [LARGE SCALE GENOMIC DNA]</scope>
    <source>
        <strain evidence="2 3">R5959</strain>
    </source>
</reference>
<feature type="transmembrane region" description="Helical" evidence="1">
    <location>
        <begin position="285"/>
        <end position="304"/>
    </location>
</feature>
<feature type="transmembrane region" description="Helical" evidence="1">
    <location>
        <begin position="70"/>
        <end position="89"/>
    </location>
</feature>
<feature type="transmembrane region" description="Helical" evidence="1">
    <location>
        <begin position="251"/>
        <end position="273"/>
    </location>
</feature>
<organism evidence="2 3">
    <name type="scientific">Hypericibacter adhaerens</name>
    <dbReference type="NCBI Taxonomy" id="2602016"/>
    <lineage>
        <taxon>Bacteria</taxon>
        <taxon>Pseudomonadati</taxon>
        <taxon>Pseudomonadota</taxon>
        <taxon>Alphaproteobacteria</taxon>
        <taxon>Rhodospirillales</taxon>
        <taxon>Dongiaceae</taxon>
        <taxon>Hypericibacter</taxon>
    </lineage>
</organism>
<feature type="transmembrane region" description="Helical" evidence="1">
    <location>
        <begin position="179"/>
        <end position="199"/>
    </location>
</feature>
<dbReference type="SUPFAM" id="SSF103481">
    <property type="entry name" value="Multidrug resistance efflux transporter EmrE"/>
    <property type="match status" value="1"/>
</dbReference>
<keyword evidence="1" id="KW-0472">Membrane</keyword>